<name>A0A6P7LI41_BETSP</name>
<dbReference type="KEGG" id="bspl:114847776"/>
<sequence>MALFMLRRCCRFPSIFSITNVFLNEGMVLNRSSRIRLTPPLPVAVGAVVRACSSNQQGNEEKTMAVIVDIPNPVNWLKNRFCCFLIRTFFDKEFSIKEFTEGAKQAFSHVSRLLSKGQFDALEGLVAKELIGPMEESYNRMPLHFREALAAEPDDIMHASPKDVGIYYDDDGRRFVVVQMQFWYLTETGISENGVEGKRIFQIAIGTKNRDTKSLLTALYEFQSEFTEEVPPDWTIIKLDHSSIFKEGF</sequence>
<dbReference type="InParanoid" id="A0A6P7LI41"/>
<evidence type="ECO:0000313" key="2">
    <source>
        <dbReference type="RefSeq" id="XP_028993648.1"/>
    </source>
</evidence>
<accession>A0A6P7LI41</accession>
<dbReference type="AlphaFoldDB" id="A0A6P7LI41"/>
<gene>
    <name evidence="2" type="primary">LOC114847776</name>
</gene>
<dbReference type="RefSeq" id="XP_028993648.1">
    <property type="nucleotide sequence ID" value="XM_029137815.3"/>
</dbReference>
<dbReference type="GO" id="GO:0032979">
    <property type="term" value="P:protein insertion into mitochondrial inner membrane from matrix"/>
    <property type="evidence" value="ECO:0007669"/>
    <property type="project" value="TreeGrafter"/>
</dbReference>
<proteinExistence type="predicted"/>
<evidence type="ECO:0000313" key="1">
    <source>
        <dbReference type="Proteomes" id="UP000515150"/>
    </source>
</evidence>
<dbReference type="GO" id="GO:0005743">
    <property type="term" value="C:mitochondrial inner membrane"/>
    <property type="evidence" value="ECO:0007669"/>
    <property type="project" value="TreeGrafter"/>
</dbReference>
<dbReference type="PANTHER" id="PTHR13333:SF6">
    <property type="entry name" value="M-AAA PROTEASE-INTERACTING PROTEIN 1, MITOCHONDRIAL"/>
    <property type="match status" value="1"/>
</dbReference>
<reference evidence="2" key="1">
    <citation type="submission" date="2025-08" db="UniProtKB">
        <authorList>
            <consortium name="RefSeq"/>
        </authorList>
    </citation>
    <scope>IDENTIFICATION</scope>
</reference>
<keyword evidence="1" id="KW-1185">Reference proteome</keyword>
<dbReference type="GeneID" id="114847776"/>
<dbReference type="Proteomes" id="UP000515150">
    <property type="component" value="Chromosome 21"/>
</dbReference>
<dbReference type="PANTHER" id="PTHR13333">
    <property type="entry name" value="M-AAA PROTEASE-INTERACTING PROTEIN 1, MITOCHONDRIAL"/>
    <property type="match status" value="1"/>
</dbReference>
<dbReference type="FunCoup" id="A0A6P7LI41">
    <property type="interactions" value="1246"/>
</dbReference>
<dbReference type="OrthoDB" id="7249367at2759"/>
<dbReference type="GO" id="GO:0043022">
    <property type="term" value="F:ribosome binding"/>
    <property type="evidence" value="ECO:0007669"/>
    <property type="project" value="TreeGrafter"/>
</dbReference>
<organism evidence="1 2">
    <name type="scientific">Betta splendens</name>
    <name type="common">Siamese fighting fish</name>
    <dbReference type="NCBI Taxonomy" id="158456"/>
    <lineage>
        <taxon>Eukaryota</taxon>
        <taxon>Metazoa</taxon>
        <taxon>Chordata</taxon>
        <taxon>Craniata</taxon>
        <taxon>Vertebrata</taxon>
        <taxon>Euteleostomi</taxon>
        <taxon>Actinopterygii</taxon>
        <taxon>Neopterygii</taxon>
        <taxon>Teleostei</taxon>
        <taxon>Neoteleostei</taxon>
        <taxon>Acanthomorphata</taxon>
        <taxon>Anabantaria</taxon>
        <taxon>Anabantiformes</taxon>
        <taxon>Anabantoidei</taxon>
        <taxon>Osphronemidae</taxon>
        <taxon>Betta</taxon>
    </lineage>
</organism>
<protein>
    <submittedName>
        <fullName evidence="2">M-AAA protease-interacting protein 1, mitochondrial-like</fullName>
    </submittedName>
</protein>